<name>A0A7S7M8K4_9ACTN</name>
<dbReference type="GO" id="GO:0005524">
    <property type="term" value="F:ATP binding"/>
    <property type="evidence" value="ECO:0007669"/>
    <property type="project" value="InterPro"/>
</dbReference>
<feature type="domain" description="Helicase/UvrB N-terminal" evidence="1">
    <location>
        <begin position="141"/>
        <end position="331"/>
    </location>
</feature>
<dbReference type="SUPFAM" id="SSF52540">
    <property type="entry name" value="P-loop containing nucleoside triphosphate hydrolases"/>
    <property type="match status" value="1"/>
</dbReference>
<sequence>MKSENEEFVEQVNNAVRQHFQELDKTPKEIEVREWYEHIYDAFASIYPSVRLDRSSTIDSLVNSYCAELAITKRLGFAYSDEQTHPWLNETKDEIDWFYWNRYKQYLLRTKKWAPAAVRSVEDDTRNVLDLMANPMAGNAFERRGLVVASVQSGKTANYIGLICRAADAGYRIIIVMAGVHNVLRNQTQRRLEDGFTGRNIIENDKIEPVGVGKDVTNRWPISCTSRDADFNKARATALKGIQTLNTNEPWLFVIKKNSNSLKQVYEWLNCNANENDQLLLIDDEADNASINGKYKKEKRNDEPTRINGQIRNILNFFSRCCYVGYTATPFANILIDPDLDTEKYGRDLFPSSFIYTLEESSDYFGATKVFDDADGLRAECWCKEKFELRAGIA</sequence>
<keyword evidence="2" id="KW-0378">Hydrolase</keyword>
<organism evidence="2 3">
    <name type="scientific">Thermophilibacter immobilis</name>
    <dbReference type="NCBI Taxonomy" id="2779519"/>
    <lineage>
        <taxon>Bacteria</taxon>
        <taxon>Bacillati</taxon>
        <taxon>Actinomycetota</taxon>
        <taxon>Coriobacteriia</taxon>
        <taxon>Coriobacteriales</taxon>
        <taxon>Atopobiaceae</taxon>
        <taxon>Thermophilibacter</taxon>
    </lineage>
</organism>
<keyword evidence="2" id="KW-0547">Nucleotide-binding</keyword>
<gene>
    <name evidence="2" type="ORF">INP52_09670</name>
</gene>
<dbReference type="Proteomes" id="UP000593735">
    <property type="component" value="Chromosome"/>
</dbReference>
<dbReference type="GO" id="GO:0003677">
    <property type="term" value="F:DNA binding"/>
    <property type="evidence" value="ECO:0007669"/>
    <property type="project" value="InterPro"/>
</dbReference>
<proteinExistence type="predicted"/>
<dbReference type="KEGG" id="tio:INP52_09670"/>
<dbReference type="RefSeq" id="WP_194371265.1">
    <property type="nucleotide sequence ID" value="NZ_CP063767.1"/>
</dbReference>
<keyword evidence="2" id="KW-0067">ATP-binding</keyword>
<reference evidence="2 3" key="1">
    <citation type="submission" date="2020-10" db="EMBL/GenBank/DDBJ databases">
        <title>Olsenella immobilis sp.nov., isolated from the mud in a fermentation cellar used for the production of Chinese strong-flavoured liquor.</title>
        <authorList>
            <person name="Lu L."/>
        </authorList>
    </citation>
    <scope>NUCLEOTIDE SEQUENCE [LARGE SCALE GENOMIC DNA]</scope>
    <source>
        <strain evidence="2 3">LZLJ-2</strain>
    </source>
</reference>
<dbReference type="AlphaFoldDB" id="A0A7S7M8K4"/>
<keyword evidence="3" id="KW-1185">Reference proteome</keyword>
<dbReference type="InterPro" id="IPR027417">
    <property type="entry name" value="P-loop_NTPase"/>
</dbReference>
<accession>A0A7S7M8K4</accession>
<dbReference type="Gene3D" id="3.40.50.300">
    <property type="entry name" value="P-loop containing nucleotide triphosphate hydrolases"/>
    <property type="match status" value="1"/>
</dbReference>
<evidence type="ECO:0000313" key="3">
    <source>
        <dbReference type="Proteomes" id="UP000593735"/>
    </source>
</evidence>
<dbReference type="GO" id="GO:0004386">
    <property type="term" value="F:helicase activity"/>
    <property type="evidence" value="ECO:0007669"/>
    <property type="project" value="UniProtKB-KW"/>
</dbReference>
<dbReference type="EMBL" id="CP063767">
    <property type="protein sequence ID" value="QOY60628.1"/>
    <property type="molecule type" value="Genomic_DNA"/>
</dbReference>
<keyword evidence="2" id="KW-0347">Helicase</keyword>
<evidence type="ECO:0000259" key="1">
    <source>
        <dbReference type="Pfam" id="PF04851"/>
    </source>
</evidence>
<dbReference type="InterPro" id="IPR006935">
    <property type="entry name" value="Helicase/UvrB_N"/>
</dbReference>
<dbReference type="GO" id="GO:0016787">
    <property type="term" value="F:hydrolase activity"/>
    <property type="evidence" value="ECO:0007669"/>
    <property type="project" value="InterPro"/>
</dbReference>
<evidence type="ECO:0000313" key="2">
    <source>
        <dbReference type="EMBL" id="QOY60628.1"/>
    </source>
</evidence>
<protein>
    <submittedName>
        <fullName evidence="2">DEAD/DEAH box helicase family protein</fullName>
    </submittedName>
</protein>
<dbReference type="Pfam" id="PF04851">
    <property type="entry name" value="ResIII"/>
    <property type="match status" value="1"/>
</dbReference>